<feature type="domain" description="Cation efflux protein cytoplasmic" evidence="9">
    <location>
        <begin position="225"/>
        <end position="303"/>
    </location>
</feature>
<gene>
    <name evidence="10" type="ORF">HAHE_11570</name>
</gene>
<dbReference type="PANTHER" id="PTHR43840">
    <property type="entry name" value="MITOCHONDRIAL METAL TRANSPORTER 1-RELATED"/>
    <property type="match status" value="1"/>
</dbReference>
<evidence type="ECO:0000256" key="6">
    <source>
        <dbReference type="ARBA" id="ARBA00023136"/>
    </source>
</evidence>
<evidence type="ECO:0000256" key="5">
    <source>
        <dbReference type="ARBA" id="ARBA00022989"/>
    </source>
</evidence>
<evidence type="ECO:0000259" key="9">
    <source>
        <dbReference type="Pfam" id="PF16916"/>
    </source>
</evidence>
<dbReference type="PANTHER" id="PTHR43840:SF15">
    <property type="entry name" value="MITOCHONDRIAL METAL TRANSPORTER 1-RELATED"/>
    <property type="match status" value="1"/>
</dbReference>
<sequence length="316" mass="34422">MRAACGRTMLPAFMSGAGPTSDERRVMNGSLAVAVLLLVAKVTAAILTGSAAIYSDAAESVTHVLAVAFAAWALRFSHKPSDETHHFGHDKVAYFSAALEGAMISAAAVLIVYQAFTQYLSGSPVEAIETGLWLTAGAAVVNTVLGVSLVRVGKKRHSSLLEANGEHVLADVWTSVGVLAALFLVKWTGHGWWDPLFAALAAAKLLWTGVRLMKKSFAGLMDEADPDVEARLRELLRSECTSRGLSYHNLRHRHSGRTHWVELHLVFPDLESVRQAHEIATEIEARIAAMLEPDGRVITHLEPRSAEHHEEDWEVR</sequence>
<keyword evidence="3" id="KW-0813">Transport</keyword>
<proteinExistence type="inferred from homology"/>
<comment type="subcellular location">
    <subcellularLocation>
        <location evidence="1">Membrane</location>
        <topology evidence="1">Multi-pass membrane protein</topology>
    </subcellularLocation>
</comment>
<keyword evidence="11" id="KW-1185">Reference proteome</keyword>
<dbReference type="Pfam" id="PF16916">
    <property type="entry name" value="ZT_dimer"/>
    <property type="match status" value="1"/>
</dbReference>
<evidence type="ECO:0000256" key="2">
    <source>
        <dbReference type="ARBA" id="ARBA00008114"/>
    </source>
</evidence>
<dbReference type="Gene3D" id="1.20.1510.10">
    <property type="entry name" value="Cation efflux protein transmembrane domain"/>
    <property type="match status" value="1"/>
</dbReference>
<evidence type="ECO:0000256" key="4">
    <source>
        <dbReference type="ARBA" id="ARBA00022692"/>
    </source>
</evidence>
<dbReference type="Pfam" id="PF01545">
    <property type="entry name" value="Cation_efflux"/>
    <property type="match status" value="1"/>
</dbReference>
<evidence type="ECO:0000256" key="7">
    <source>
        <dbReference type="SAM" id="Phobius"/>
    </source>
</evidence>
<evidence type="ECO:0000313" key="10">
    <source>
        <dbReference type="EMBL" id="BCX47249.1"/>
    </source>
</evidence>
<keyword evidence="6 7" id="KW-0472">Membrane</keyword>
<comment type="similarity">
    <text evidence="2">Belongs to the cation diffusion facilitator (CDF) transporter (TC 2.A.4) family.</text>
</comment>
<organism evidence="10 11">
    <name type="scientific">Haloferula helveola</name>
    <dbReference type="NCBI Taxonomy" id="490095"/>
    <lineage>
        <taxon>Bacteria</taxon>
        <taxon>Pseudomonadati</taxon>
        <taxon>Verrucomicrobiota</taxon>
        <taxon>Verrucomicrobiia</taxon>
        <taxon>Verrucomicrobiales</taxon>
        <taxon>Verrucomicrobiaceae</taxon>
        <taxon>Haloferula</taxon>
    </lineage>
</organism>
<feature type="transmembrane region" description="Helical" evidence="7">
    <location>
        <begin position="131"/>
        <end position="150"/>
    </location>
</feature>
<dbReference type="InterPro" id="IPR002524">
    <property type="entry name" value="Cation_efflux"/>
</dbReference>
<keyword evidence="5 7" id="KW-1133">Transmembrane helix</keyword>
<feature type="transmembrane region" description="Helical" evidence="7">
    <location>
        <begin position="97"/>
        <end position="116"/>
    </location>
</feature>
<dbReference type="SUPFAM" id="SSF161111">
    <property type="entry name" value="Cation efflux protein transmembrane domain-like"/>
    <property type="match status" value="1"/>
</dbReference>
<feature type="transmembrane region" description="Helical" evidence="7">
    <location>
        <begin position="60"/>
        <end position="76"/>
    </location>
</feature>
<name>A0ABM7REB3_9BACT</name>
<evidence type="ECO:0000256" key="3">
    <source>
        <dbReference type="ARBA" id="ARBA00022448"/>
    </source>
</evidence>
<dbReference type="EMBL" id="AP024702">
    <property type="protein sequence ID" value="BCX47249.1"/>
    <property type="molecule type" value="Genomic_DNA"/>
</dbReference>
<dbReference type="InterPro" id="IPR058533">
    <property type="entry name" value="Cation_efflux_TM"/>
</dbReference>
<evidence type="ECO:0000259" key="8">
    <source>
        <dbReference type="Pfam" id="PF01545"/>
    </source>
</evidence>
<dbReference type="Gene3D" id="3.30.70.1350">
    <property type="entry name" value="Cation efflux protein, cytoplasmic domain"/>
    <property type="match status" value="1"/>
</dbReference>
<reference evidence="10 11" key="1">
    <citation type="submission" date="2021-06" db="EMBL/GenBank/DDBJ databases">
        <title>Complete genome of Haloferula helveola possessing various polysaccharide degrading enzymes.</title>
        <authorList>
            <person name="Takami H."/>
            <person name="Huang C."/>
            <person name="Hamasaki K."/>
        </authorList>
    </citation>
    <scope>NUCLEOTIDE SEQUENCE [LARGE SCALE GENOMIC DNA]</scope>
    <source>
        <strain evidence="10 11">CN-1</strain>
    </source>
</reference>
<dbReference type="SUPFAM" id="SSF160240">
    <property type="entry name" value="Cation efflux protein cytoplasmic domain-like"/>
    <property type="match status" value="1"/>
</dbReference>
<dbReference type="InterPro" id="IPR027469">
    <property type="entry name" value="Cation_efflux_TMD_sf"/>
</dbReference>
<keyword evidence="4 7" id="KW-0812">Transmembrane</keyword>
<dbReference type="Proteomes" id="UP001374893">
    <property type="component" value="Chromosome"/>
</dbReference>
<accession>A0ABM7REB3</accession>
<dbReference type="InterPro" id="IPR050291">
    <property type="entry name" value="CDF_Transporter"/>
</dbReference>
<protein>
    <submittedName>
        <fullName evidence="10">Cation diffusion facilitator transporter</fullName>
    </submittedName>
</protein>
<evidence type="ECO:0000313" key="11">
    <source>
        <dbReference type="Proteomes" id="UP001374893"/>
    </source>
</evidence>
<evidence type="ECO:0000256" key="1">
    <source>
        <dbReference type="ARBA" id="ARBA00004141"/>
    </source>
</evidence>
<feature type="domain" description="Cation efflux protein transmembrane" evidence="8">
    <location>
        <begin position="30"/>
        <end position="221"/>
    </location>
</feature>
<dbReference type="InterPro" id="IPR027470">
    <property type="entry name" value="Cation_efflux_CTD"/>
</dbReference>
<dbReference type="NCBIfam" id="TIGR01297">
    <property type="entry name" value="CDF"/>
    <property type="match status" value="1"/>
</dbReference>
<dbReference type="InterPro" id="IPR036837">
    <property type="entry name" value="Cation_efflux_CTD_sf"/>
</dbReference>